<gene>
    <name evidence="2" type="ORF">SAMN05660976_07145</name>
</gene>
<keyword evidence="1" id="KW-0732">Signal</keyword>
<organism evidence="2 3">
    <name type="scientific">Nonomuraea pusilla</name>
    <dbReference type="NCBI Taxonomy" id="46177"/>
    <lineage>
        <taxon>Bacteria</taxon>
        <taxon>Bacillati</taxon>
        <taxon>Actinomycetota</taxon>
        <taxon>Actinomycetes</taxon>
        <taxon>Streptosporangiales</taxon>
        <taxon>Streptosporangiaceae</taxon>
        <taxon>Nonomuraea</taxon>
    </lineage>
</organism>
<proteinExistence type="predicted"/>
<sequence>MLKRRLAMIGVAGALAFATLTGSAFAATPAPDPVKVVCRTPDGKVVSLTKVGRAKLAKAHVVAERVGPVDAVATVPGGEKGEAEVTIEDDESVEAVPALPAIPGKHAHKVKIKGGKHVTIACLRKR</sequence>
<evidence type="ECO:0000313" key="2">
    <source>
        <dbReference type="EMBL" id="SEN24142.1"/>
    </source>
</evidence>
<dbReference type="RefSeq" id="WP_091104923.1">
    <property type="nucleotide sequence ID" value="NZ_FOBF01000023.1"/>
</dbReference>
<evidence type="ECO:0000256" key="1">
    <source>
        <dbReference type="SAM" id="SignalP"/>
    </source>
</evidence>
<feature type="signal peptide" evidence="1">
    <location>
        <begin position="1"/>
        <end position="26"/>
    </location>
</feature>
<accession>A0A1H8EXD3</accession>
<keyword evidence="3" id="KW-1185">Reference proteome</keyword>
<evidence type="ECO:0000313" key="3">
    <source>
        <dbReference type="Proteomes" id="UP000198953"/>
    </source>
</evidence>
<reference evidence="2 3" key="1">
    <citation type="submission" date="2016-10" db="EMBL/GenBank/DDBJ databases">
        <authorList>
            <person name="de Groot N.N."/>
        </authorList>
    </citation>
    <scope>NUCLEOTIDE SEQUENCE [LARGE SCALE GENOMIC DNA]</scope>
    <source>
        <strain evidence="2 3">DSM 43357</strain>
    </source>
</reference>
<dbReference type="Proteomes" id="UP000198953">
    <property type="component" value="Unassembled WGS sequence"/>
</dbReference>
<dbReference type="EMBL" id="FOBF01000023">
    <property type="protein sequence ID" value="SEN24142.1"/>
    <property type="molecule type" value="Genomic_DNA"/>
</dbReference>
<dbReference type="AlphaFoldDB" id="A0A1H8EXD3"/>
<feature type="chain" id="PRO_5011593884" evidence="1">
    <location>
        <begin position="27"/>
        <end position="126"/>
    </location>
</feature>
<name>A0A1H8EXD3_9ACTN</name>
<dbReference type="STRING" id="46177.SAMN05660976_07145"/>
<protein>
    <submittedName>
        <fullName evidence="2">Uncharacterized protein</fullName>
    </submittedName>
</protein>